<evidence type="ECO:0000256" key="2">
    <source>
        <dbReference type="ARBA" id="ARBA00022475"/>
    </source>
</evidence>
<keyword evidence="7 9" id="KW-0807">Transducer</keyword>
<feature type="transmembrane region" description="Helical" evidence="10">
    <location>
        <begin position="47"/>
        <end position="68"/>
    </location>
</feature>
<dbReference type="Gene3D" id="6.10.340.10">
    <property type="match status" value="1"/>
</dbReference>
<keyword evidence="6 10" id="KW-0472">Membrane</keyword>
<dbReference type="Gene3D" id="3.30.450.40">
    <property type="match status" value="1"/>
</dbReference>
<comment type="subcellular location">
    <subcellularLocation>
        <location evidence="1">Cell membrane</location>
        <topology evidence="1">Multi-pass membrane protein</topology>
    </subcellularLocation>
</comment>
<dbReference type="InterPro" id="IPR029151">
    <property type="entry name" value="Sensor-like_sf"/>
</dbReference>
<evidence type="ECO:0000313" key="15">
    <source>
        <dbReference type="Proteomes" id="UP000217895"/>
    </source>
</evidence>
<keyword evidence="2" id="KW-1003">Cell membrane</keyword>
<dbReference type="SUPFAM" id="SSF55781">
    <property type="entry name" value="GAF domain-like"/>
    <property type="match status" value="1"/>
</dbReference>
<feature type="transmembrane region" description="Helical" evidence="10">
    <location>
        <begin position="323"/>
        <end position="346"/>
    </location>
</feature>
<dbReference type="GO" id="GO:0005886">
    <property type="term" value="C:plasma membrane"/>
    <property type="evidence" value="ECO:0007669"/>
    <property type="project" value="UniProtKB-SubCell"/>
</dbReference>
<accession>A0A1Z4JCR7</accession>
<dbReference type="InterPro" id="IPR029016">
    <property type="entry name" value="GAF-like_dom_sf"/>
</dbReference>
<evidence type="ECO:0000256" key="8">
    <source>
        <dbReference type="ARBA" id="ARBA00029447"/>
    </source>
</evidence>
<organism evidence="14 15">
    <name type="scientific">Leptolyngbya boryana NIES-2135</name>
    <dbReference type="NCBI Taxonomy" id="1973484"/>
    <lineage>
        <taxon>Bacteria</taxon>
        <taxon>Bacillati</taxon>
        <taxon>Cyanobacteriota</taxon>
        <taxon>Cyanophyceae</taxon>
        <taxon>Leptolyngbyales</taxon>
        <taxon>Leptolyngbyaceae</taxon>
        <taxon>Leptolyngbya group</taxon>
        <taxon>Leptolyngbya</taxon>
    </lineage>
</organism>
<dbReference type="PROSITE" id="PS50111">
    <property type="entry name" value="CHEMOTAXIS_TRANSDUC_2"/>
    <property type="match status" value="1"/>
</dbReference>
<sequence>MVDQLSSTNSRVFPTQSAYTMADAARLQSRRALPDWLNRMSLKQRTALLAVVLSTVPIATMGAINYVLADHAITQQVTGAQQLAATRLSDLISRYMSQRYAEVQALANFPLLSETAPRNATSQADRNAALTRIAQAYGNYSDVAIFDLDGNVLVQAGDRSNSNQIGQAYFQEAIRNNRAGISQPMISADGKRTEVFLTAPVRDTQTGRTIGIVRATLPLEKMSDHLVTYTLIGREYSIIDPATNRVILTSRPERFNQEAPAIFPEFSQIASAAKVNTRSVSESQGAYIFTYSPWTKLDNLPELNWHLVLGNNVENAFKSRKTLLIALATSSVIVTVIVGWIAMILANRLTRRIVSVAKAVQRIGQGQLDTRLRMVGDDEITLLGSNINYMAGQLQKLIFEQTQTSQNLQRLNEATFNIRKTLDFNLIMQAGVNEVRKLIDVDRSIVYLFDEHWKGRIVAESVGLEFSAALGTQITDPCFAEHFIEKYRKGHVQTISNIADADLDPCYRGQLEAFQVKANIVAPMVVDGNLIGLLVGHHCTAPHYWESWEINLFTQIAVHLGNALEQVKLTEQQQRVTSIQALAEERQQTQEALQTQLLQLLRHVERAAMGDLTVRADVTTGEIGTVADFFNSIVENLQHLVGQVKEASLQVNSSLGSHEYAVRELAHDALKQAEETSATVQSVQKMMESIEAVAQSAQKAAEVSRTAAVTAETGGTAMELTVQQTLGLRHTIGDTAKKVKRLGESSQQISKAVSLINQITVQTNLLAINAGIEAARAGDDSQGFAAIAEEVAALAARAADATHEIEQLVAGIQRETNDVVEAMEEGTSQVVEVTHYVENAKQSLEQIVSVSHQIDQLVQSISTATVSQVETSHTITNLMQDIAQIAERTSDSSVEVSNSLRKTVDIAQELQQSVGTFKVN</sequence>
<protein>
    <submittedName>
        <fullName evidence="14">Methyl-accepting chemotaxis sensory transducer with phytochrome sensor</fullName>
    </submittedName>
</protein>
<evidence type="ECO:0000256" key="5">
    <source>
        <dbReference type="ARBA" id="ARBA00022989"/>
    </source>
</evidence>
<dbReference type="PROSITE" id="PS50885">
    <property type="entry name" value="HAMP"/>
    <property type="match status" value="2"/>
</dbReference>
<dbReference type="PANTHER" id="PTHR32089:SF114">
    <property type="entry name" value="METHYL-ACCEPTING CHEMOTAXIS PROTEIN MCPB"/>
    <property type="match status" value="1"/>
</dbReference>
<dbReference type="CDD" id="cd06225">
    <property type="entry name" value="HAMP"/>
    <property type="match status" value="2"/>
</dbReference>
<dbReference type="InterPro" id="IPR003018">
    <property type="entry name" value="GAF"/>
</dbReference>
<dbReference type="Gene3D" id="3.30.450.20">
    <property type="entry name" value="PAS domain"/>
    <property type="match status" value="1"/>
</dbReference>
<dbReference type="SUPFAM" id="SSF158472">
    <property type="entry name" value="HAMP domain-like"/>
    <property type="match status" value="1"/>
</dbReference>
<dbReference type="InterPro" id="IPR004089">
    <property type="entry name" value="MCPsignal_dom"/>
</dbReference>
<evidence type="ECO:0000256" key="6">
    <source>
        <dbReference type="ARBA" id="ARBA00023136"/>
    </source>
</evidence>
<dbReference type="GO" id="GO:0007165">
    <property type="term" value="P:signal transduction"/>
    <property type="evidence" value="ECO:0007669"/>
    <property type="project" value="UniProtKB-KW"/>
</dbReference>
<keyword evidence="3" id="KW-0145">Chemotaxis</keyword>
<reference evidence="14 15" key="1">
    <citation type="submission" date="2017-06" db="EMBL/GenBank/DDBJ databases">
        <title>Genome sequencing of cyanobaciteial culture collection at National Institute for Environmental Studies (NIES).</title>
        <authorList>
            <person name="Hirose Y."/>
            <person name="Shimura Y."/>
            <person name="Fujisawa T."/>
            <person name="Nakamura Y."/>
            <person name="Kawachi M."/>
        </authorList>
    </citation>
    <scope>NUCLEOTIDE SEQUENCE [LARGE SCALE GENOMIC DNA]</scope>
    <source>
        <strain evidence="14 15">NIES-2135</strain>
    </source>
</reference>
<dbReference type="InterPro" id="IPR033479">
    <property type="entry name" value="dCache_1"/>
</dbReference>
<evidence type="ECO:0000259" key="12">
    <source>
        <dbReference type="PROSITE" id="PS50111"/>
    </source>
</evidence>
<dbReference type="EMBL" id="AP018203">
    <property type="protein sequence ID" value="BAY54595.1"/>
    <property type="molecule type" value="Genomic_DNA"/>
</dbReference>
<keyword evidence="15" id="KW-1185">Reference proteome</keyword>
<comment type="similarity">
    <text evidence="8">Belongs to the methyl-accepting chemotaxis (MCP) protein family.</text>
</comment>
<name>A0A1Z4JCR7_LEPBY</name>
<dbReference type="SUPFAM" id="SSF103190">
    <property type="entry name" value="Sensory domain-like"/>
    <property type="match status" value="1"/>
</dbReference>
<dbReference type="SUPFAM" id="SSF58104">
    <property type="entry name" value="Methyl-accepting chemotaxis protein (MCP) signaling domain"/>
    <property type="match status" value="1"/>
</dbReference>
<evidence type="ECO:0000256" key="7">
    <source>
        <dbReference type="ARBA" id="ARBA00023224"/>
    </source>
</evidence>
<dbReference type="AlphaFoldDB" id="A0A1Z4JCR7"/>
<dbReference type="PROSITE" id="PS50046">
    <property type="entry name" value="PHYTOCHROME_2"/>
    <property type="match status" value="1"/>
</dbReference>
<evidence type="ECO:0000259" key="13">
    <source>
        <dbReference type="PROSITE" id="PS50885"/>
    </source>
</evidence>
<dbReference type="Gene3D" id="1.10.287.950">
    <property type="entry name" value="Methyl-accepting chemotaxis protein"/>
    <property type="match status" value="1"/>
</dbReference>
<evidence type="ECO:0000256" key="1">
    <source>
        <dbReference type="ARBA" id="ARBA00004651"/>
    </source>
</evidence>
<evidence type="ECO:0000256" key="3">
    <source>
        <dbReference type="ARBA" id="ARBA00022500"/>
    </source>
</evidence>
<dbReference type="Pfam" id="PF00015">
    <property type="entry name" value="MCPsignal"/>
    <property type="match status" value="1"/>
</dbReference>
<dbReference type="InterPro" id="IPR003660">
    <property type="entry name" value="HAMP_dom"/>
</dbReference>
<evidence type="ECO:0000256" key="9">
    <source>
        <dbReference type="PROSITE-ProRule" id="PRU00284"/>
    </source>
</evidence>
<dbReference type="SMART" id="SM00304">
    <property type="entry name" value="HAMP"/>
    <property type="match status" value="2"/>
</dbReference>
<evidence type="ECO:0000256" key="10">
    <source>
        <dbReference type="SAM" id="Phobius"/>
    </source>
</evidence>
<dbReference type="SMART" id="SM00065">
    <property type="entry name" value="GAF"/>
    <property type="match status" value="1"/>
</dbReference>
<evidence type="ECO:0000259" key="11">
    <source>
        <dbReference type="PROSITE" id="PS50046"/>
    </source>
</evidence>
<dbReference type="Pfam" id="PF01590">
    <property type="entry name" value="GAF"/>
    <property type="match status" value="1"/>
</dbReference>
<evidence type="ECO:0000256" key="4">
    <source>
        <dbReference type="ARBA" id="ARBA00022692"/>
    </source>
</evidence>
<dbReference type="CDD" id="cd18773">
    <property type="entry name" value="PDC1_HK_sensor"/>
    <property type="match status" value="1"/>
</dbReference>
<proteinExistence type="inferred from homology"/>
<feature type="domain" description="Phytochrome chromophore attachment site" evidence="11">
    <location>
        <begin position="423"/>
        <end position="559"/>
    </location>
</feature>
<dbReference type="GO" id="GO:0006935">
    <property type="term" value="P:chemotaxis"/>
    <property type="evidence" value="ECO:0007669"/>
    <property type="project" value="UniProtKB-KW"/>
</dbReference>
<dbReference type="PANTHER" id="PTHR32089">
    <property type="entry name" value="METHYL-ACCEPTING CHEMOTAXIS PROTEIN MCPB"/>
    <property type="match status" value="1"/>
</dbReference>
<feature type="domain" description="Methyl-accepting transducer" evidence="12">
    <location>
        <begin position="647"/>
        <end position="883"/>
    </location>
</feature>
<dbReference type="Pfam" id="PF00672">
    <property type="entry name" value="HAMP"/>
    <property type="match status" value="2"/>
</dbReference>
<keyword evidence="5 10" id="KW-1133">Transmembrane helix</keyword>
<gene>
    <name evidence="14" type="ORF">NIES2135_14120</name>
</gene>
<feature type="domain" description="HAMP" evidence="13">
    <location>
        <begin position="591"/>
        <end position="642"/>
    </location>
</feature>
<dbReference type="InterPro" id="IPR016132">
    <property type="entry name" value="Phyto_chromo_attachment"/>
</dbReference>
<evidence type="ECO:0000313" key="14">
    <source>
        <dbReference type="EMBL" id="BAY54595.1"/>
    </source>
</evidence>
<dbReference type="SMART" id="SM00283">
    <property type="entry name" value="MA"/>
    <property type="match status" value="1"/>
</dbReference>
<dbReference type="Pfam" id="PF02743">
    <property type="entry name" value="dCache_1"/>
    <property type="match status" value="1"/>
</dbReference>
<feature type="domain" description="HAMP" evidence="13">
    <location>
        <begin position="347"/>
        <end position="399"/>
    </location>
</feature>
<keyword evidence="4 10" id="KW-0812">Transmembrane</keyword>
<dbReference type="Proteomes" id="UP000217895">
    <property type="component" value="Chromosome"/>
</dbReference>